<evidence type="ECO:0000313" key="2">
    <source>
        <dbReference type="Proteomes" id="UP000638897"/>
    </source>
</evidence>
<organism evidence="1 2">
    <name type="scientific">Anabaena cylindrica FACHB-318</name>
    <dbReference type="NCBI Taxonomy" id="2692880"/>
    <lineage>
        <taxon>Bacteria</taxon>
        <taxon>Bacillati</taxon>
        <taxon>Cyanobacteriota</taxon>
        <taxon>Cyanophyceae</taxon>
        <taxon>Nostocales</taxon>
        <taxon>Nostocaceae</taxon>
        <taxon>Anabaena</taxon>
    </lineage>
</organism>
<dbReference type="Proteomes" id="UP000638897">
    <property type="component" value="Unassembled WGS sequence"/>
</dbReference>
<proteinExistence type="predicted"/>
<name>A0ABR7ZKW8_ANACY</name>
<gene>
    <name evidence="1" type="ORF">H6F81_19200</name>
</gene>
<reference evidence="1 2" key="1">
    <citation type="journal article" date="2020" name="ISME J.">
        <title>Comparative genomics reveals insights into cyanobacterial evolution and habitat adaptation.</title>
        <authorList>
            <person name="Chen M.Y."/>
            <person name="Teng W.K."/>
            <person name="Zhao L."/>
            <person name="Hu C.X."/>
            <person name="Zhou Y.K."/>
            <person name="Han B.P."/>
            <person name="Song L.R."/>
            <person name="Shu W.S."/>
        </authorList>
    </citation>
    <scope>NUCLEOTIDE SEQUENCE [LARGE SCALE GENOMIC DNA]</scope>
    <source>
        <strain evidence="1 2">FACHB-318</strain>
    </source>
</reference>
<dbReference type="EMBL" id="JACJQC010000017">
    <property type="protein sequence ID" value="MBD2173337.1"/>
    <property type="molecule type" value="Genomic_DNA"/>
</dbReference>
<comment type="caution">
    <text evidence="1">The sequence shown here is derived from an EMBL/GenBank/DDBJ whole genome shotgun (WGS) entry which is preliminary data.</text>
</comment>
<sequence length="50" mass="5350">MKFAASGLHFYAASTQYSGNFGEIIAIASCNALILLDLPRISTIKQTSSK</sequence>
<evidence type="ECO:0000313" key="1">
    <source>
        <dbReference type="EMBL" id="MBD2173337.1"/>
    </source>
</evidence>
<protein>
    <submittedName>
        <fullName evidence="1">Uncharacterized protein</fullName>
    </submittedName>
</protein>
<accession>A0ABR7ZKW8</accession>
<keyword evidence="2" id="KW-1185">Reference proteome</keyword>